<evidence type="ECO:0000256" key="1">
    <source>
        <dbReference type="ARBA" id="ARBA00005417"/>
    </source>
</evidence>
<evidence type="ECO:0000256" key="5">
    <source>
        <dbReference type="SAM" id="Coils"/>
    </source>
</evidence>
<dbReference type="STRING" id="1307761.L21SP2_3053"/>
<feature type="coiled-coil region" evidence="5">
    <location>
        <begin position="111"/>
        <end position="138"/>
    </location>
</feature>
<dbReference type="Proteomes" id="UP000018680">
    <property type="component" value="Chromosome"/>
</dbReference>
<keyword evidence="5" id="KW-0175">Coiled coil</keyword>
<dbReference type="AlphaFoldDB" id="V5WKP4"/>
<dbReference type="Gene3D" id="3.40.50.300">
    <property type="entry name" value="P-loop containing nucleotide triphosphate hydrolases"/>
    <property type="match status" value="1"/>
</dbReference>
<dbReference type="InterPro" id="IPR017871">
    <property type="entry name" value="ABC_transporter-like_CS"/>
</dbReference>
<dbReference type="Pfam" id="PF00005">
    <property type="entry name" value="ABC_tran"/>
    <property type="match status" value="2"/>
</dbReference>
<evidence type="ECO:0000313" key="7">
    <source>
        <dbReference type="EMBL" id="AHC16397.1"/>
    </source>
</evidence>
<dbReference type="SMART" id="SM00382">
    <property type="entry name" value="AAA"/>
    <property type="match status" value="1"/>
</dbReference>
<sequence>MSSQNTYDDTVLKVQRLEKYFPVKASYFSTTSLNLKAVDGVNFDVKKGETMGLVGESGCGKTTVGRSVLRLYEPNEGRVYLHPQQSVVESVDEMDLERLAIQTEYEERKLKGESEGALKSLKTKMRQLKRKADETARDTDILSMNGESLKQARRQIQMIFQDPWASLNPHMMVKDLIGEGPKEFGLHRGSSLDGWVMELLDRVGLPNAAANRYPHEFSGGQRQRICIARALALTPSVVVCDEPVSALDVSIQAQVLNLLIGLQQDFDLTYVFIAHDLSVVEYISDRVAVMYLGKMVETANSKQLYGRPRHPYTQSLLSAVPVADPTVNKEEIILEGDVPSPVNPPSGCSFHNRCRYKTDICTKVTPILEKDENGHKIACHNPPNG</sequence>
<evidence type="ECO:0000313" key="8">
    <source>
        <dbReference type="Proteomes" id="UP000018680"/>
    </source>
</evidence>
<dbReference type="InterPro" id="IPR003439">
    <property type="entry name" value="ABC_transporter-like_ATP-bd"/>
</dbReference>
<dbReference type="Pfam" id="PF08352">
    <property type="entry name" value="oligo_HPY"/>
    <property type="match status" value="1"/>
</dbReference>
<keyword evidence="4 7" id="KW-0067">ATP-binding</keyword>
<dbReference type="HOGENOM" id="CLU_000604_1_23_12"/>
<dbReference type="PROSITE" id="PS00211">
    <property type="entry name" value="ABC_TRANSPORTER_1"/>
    <property type="match status" value="1"/>
</dbReference>
<protein>
    <submittedName>
        <fullName evidence="7">Oligopeptide transport ATP-binding protein OppF</fullName>
    </submittedName>
</protein>
<evidence type="ECO:0000256" key="3">
    <source>
        <dbReference type="ARBA" id="ARBA00022741"/>
    </source>
</evidence>
<organism evidence="7 8">
    <name type="scientific">Salinispira pacifica</name>
    <dbReference type="NCBI Taxonomy" id="1307761"/>
    <lineage>
        <taxon>Bacteria</taxon>
        <taxon>Pseudomonadati</taxon>
        <taxon>Spirochaetota</taxon>
        <taxon>Spirochaetia</taxon>
        <taxon>Spirochaetales</taxon>
        <taxon>Spirochaetaceae</taxon>
        <taxon>Salinispira</taxon>
    </lineage>
</organism>
<feature type="domain" description="ABC transporter" evidence="6">
    <location>
        <begin position="12"/>
        <end position="317"/>
    </location>
</feature>
<evidence type="ECO:0000256" key="2">
    <source>
        <dbReference type="ARBA" id="ARBA00022448"/>
    </source>
</evidence>
<dbReference type="SUPFAM" id="SSF52540">
    <property type="entry name" value="P-loop containing nucleoside triphosphate hydrolases"/>
    <property type="match status" value="1"/>
</dbReference>
<dbReference type="InterPro" id="IPR013563">
    <property type="entry name" value="Oligopep_ABC_C"/>
</dbReference>
<dbReference type="KEGG" id="slr:L21SP2_3053"/>
<dbReference type="eggNOG" id="COG4608">
    <property type="taxonomic scope" value="Bacteria"/>
</dbReference>
<evidence type="ECO:0000256" key="4">
    <source>
        <dbReference type="ARBA" id="ARBA00022840"/>
    </source>
</evidence>
<dbReference type="GO" id="GO:0016887">
    <property type="term" value="F:ATP hydrolysis activity"/>
    <property type="evidence" value="ECO:0007669"/>
    <property type="project" value="InterPro"/>
</dbReference>
<dbReference type="InterPro" id="IPR050319">
    <property type="entry name" value="ABC_transp_ATP-bind"/>
</dbReference>
<keyword evidence="3" id="KW-0547">Nucleotide-binding</keyword>
<dbReference type="PANTHER" id="PTHR43776">
    <property type="entry name" value="TRANSPORT ATP-BINDING PROTEIN"/>
    <property type="match status" value="1"/>
</dbReference>
<evidence type="ECO:0000259" key="6">
    <source>
        <dbReference type="PROSITE" id="PS50893"/>
    </source>
</evidence>
<dbReference type="CDD" id="cd03257">
    <property type="entry name" value="ABC_NikE_OppD_transporters"/>
    <property type="match status" value="1"/>
</dbReference>
<keyword evidence="2" id="KW-0813">Transport</keyword>
<dbReference type="NCBIfam" id="TIGR01727">
    <property type="entry name" value="oligo_HPY"/>
    <property type="match status" value="1"/>
</dbReference>
<gene>
    <name evidence="7" type="ORF">L21SP2_3053</name>
</gene>
<proteinExistence type="inferred from homology"/>
<dbReference type="GO" id="GO:0055085">
    <property type="term" value="P:transmembrane transport"/>
    <property type="evidence" value="ECO:0007669"/>
    <property type="project" value="UniProtKB-ARBA"/>
</dbReference>
<dbReference type="OrthoDB" id="337094at2"/>
<comment type="similarity">
    <text evidence="1">Belongs to the ABC transporter superfamily.</text>
</comment>
<keyword evidence="8" id="KW-1185">Reference proteome</keyword>
<dbReference type="RefSeq" id="WP_024269294.1">
    <property type="nucleotide sequence ID" value="NC_023035.1"/>
</dbReference>
<dbReference type="GO" id="GO:0005524">
    <property type="term" value="F:ATP binding"/>
    <property type="evidence" value="ECO:0007669"/>
    <property type="project" value="UniProtKB-KW"/>
</dbReference>
<dbReference type="EMBL" id="CP006939">
    <property type="protein sequence ID" value="AHC16397.1"/>
    <property type="molecule type" value="Genomic_DNA"/>
</dbReference>
<reference evidence="7 8" key="1">
    <citation type="journal article" date="2015" name="Stand. Genomic Sci.">
        <title>Complete genome sequence and description of Salinispira pacifica gen. nov., sp. nov., a novel spirochaete isolated form a hypersaline microbial mat.</title>
        <authorList>
            <person name="Ben Hania W."/>
            <person name="Joseph M."/>
            <person name="Schumann P."/>
            <person name="Bunk B."/>
            <person name="Fiebig A."/>
            <person name="Sproer C."/>
            <person name="Klenk H.P."/>
            <person name="Fardeau M.L."/>
            <person name="Spring S."/>
        </authorList>
    </citation>
    <scope>NUCLEOTIDE SEQUENCE [LARGE SCALE GENOMIC DNA]</scope>
    <source>
        <strain evidence="7 8">L21-RPul-D2</strain>
    </source>
</reference>
<dbReference type="InterPro" id="IPR027417">
    <property type="entry name" value="P-loop_NTPase"/>
</dbReference>
<dbReference type="PROSITE" id="PS50893">
    <property type="entry name" value="ABC_TRANSPORTER_2"/>
    <property type="match status" value="1"/>
</dbReference>
<dbReference type="InterPro" id="IPR003593">
    <property type="entry name" value="AAA+_ATPase"/>
</dbReference>
<dbReference type="GO" id="GO:0015833">
    <property type="term" value="P:peptide transport"/>
    <property type="evidence" value="ECO:0007669"/>
    <property type="project" value="InterPro"/>
</dbReference>
<dbReference type="PANTHER" id="PTHR43776:SF7">
    <property type="entry name" value="D,D-DIPEPTIDE TRANSPORT ATP-BINDING PROTEIN DDPF-RELATED"/>
    <property type="match status" value="1"/>
</dbReference>
<name>V5WKP4_9SPIO</name>
<dbReference type="PATRIC" id="fig|1307761.3.peg.3042"/>
<accession>V5WKP4</accession>